<evidence type="ECO:0000256" key="4">
    <source>
        <dbReference type="ARBA" id="ARBA00023136"/>
    </source>
</evidence>
<feature type="transmembrane region" description="Helical" evidence="5">
    <location>
        <begin position="21"/>
        <end position="43"/>
    </location>
</feature>
<keyword evidence="2 5" id="KW-0812">Transmembrane</keyword>
<keyword evidence="3 5" id="KW-1133">Transmembrane helix</keyword>
<keyword evidence="7" id="KW-1185">Reference proteome</keyword>
<accession>A0AA42CSE4</accession>
<dbReference type="RefSeq" id="WP_265271068.1">
    <property type="nucleotide sequence ID" value="NZ_JANFAV010000019.1"/>
</dbReference>
<dbReference type="PANTHER" id="PTHR12714:SF9">
    <property type="entry name" value="PROTEIN-S-ISOPRENYLCYSTEINE O-METHYLTRANSFERASE"/>
    <property type="match status" value="1"/>
</dbReference>
<comment type="subcellular location">
    <subcellularLocation>
        <location evidence="1">Membrane</location>
        <topology evidence="1">Multi-pass membrane protein</topology>
    </subcellularLocation>
</comment>
<dbReference type="Pfam" id="PF04140">
    <property type="entry name" value="ICMT"/>
    <property type="match status" value="1"/>
</dbReference>
<dbReference type="GO" id="GO:0016020">
    <property type="term" value="C:membrane"/>
    <property type="evidence" value="ECO:0007669"/>
    <property type="project" value="UniProtKB-SubCell"/>
</dbReference>
<dbReference type="GO" id="GO:0004671">
    <property type="term" value="F:protein C-terminal S-isoprenylcysteine carboxyl O-methyltransferase activity"/>
    <property type="evidence" value="ECO:0007669"/>
    <property type="project" value="InterPro"/>
</dbReference>
<dbReference type="PANTHER" id="PTHR12714">
    <property type="entry name" value="PROTEIN-S ISOPRENYLCYSTEINE O-METHYLTRANSFERASE"/>
    <property type="match status" value="1"/>
</dbReference>
<dbReference type="Gene3D" id="1.20.120.1630">
    <property type="match status" value="1"/>
</dbReference>
<dbReference type="AlphaFoldDB" id="A0AA42CSE4"/>
<dbReference type="InterPro" id="IPR007269">
    <property type="entry name" value="ICMT_MeTrfase"/>
</dbReference>
<organism evidence="6 7">
    <name type="scientific">Sphingomonas lycopersici</name>
    <dbReference type="NCBI Taxonomy" id="2951807"/>
    <lineage>
        <taxon>Bacteria</taxon>
        <taxon>Pseudomonadati</taxon>
        <taxon>Pseudomonadota</taxon>
        <taxon>Alphaproteobacteria</taxon>
        <taxon>Sphingomonadales</taxon>
        <taxon>Sphingomonadaceae</taxon>
        <taxon>Sphingomonas</taxon>
    </lineage>
</organism>
<dbReference type="Proteomes" id="UP001165565">
    <property type="component" value="Unassembled WGS sequence"/>
</dbReference>
<gene>
    <name evidence="6" type="ORF">NEE01_20575</name>
</gene>
<feature type="transmembrane region" description="Helical" evidence="5">
    <location>
        <begin position="224"/>
        <end position="243"/>
    </location>
</feature>
<evidence type="ECO:0000256" key="5">
    <source>
        <dbReference type="SAM" id="Phobius"/>
    </source>
</evidence>
<evidence type="ECO:0000256" key="1">
    <source>
        <dbReference type="ARBA" id="ARBA00004141"/>
    </source>
</evidence>
<proteinExistence type="predicted"/>
<protein>
    <submittedName>
        <fullName evidence="6">Protein-S-isoprenylcysteine O-methyltransferase</fullName>
    </submittedName>
</protein>
<feature type="transmembrane region" description="Helical" evidence="5">
    <location>
        <begin position="49"/>
        <end position="69"/>
    </location>
</feature>
<reference evidence="6" key="1">
    <citation type="submission" date="2022-06" db="EMBL/GenBank/DDBJ databases">
        <title>Sphingomonas sp. nov. isolated from rhizosphere soil of tomato.</title>
        <authorList>
            <person name="Dong H."/>
            <person name="Gao R."/>
        </authorList>
    </citation>
    <scope>NUCLEOTIDE SEQUENCE</scope>
    <source>
        <strain evidence="6">MMSM24</strain>
    </source>
</reference>
<keyword evidence="4 5" id="KW-0472">Membrane</keyword>
<dbReference type="EMBL" id="JANFAV010000019">
    <property type="protein sequence ID" value="MCW6537182.1"/>
    <property type="molecule type" value="Genomic_DNA"/>
</dbReference>
<evidence type="ECO:0000313" key="7">
    <source>
        <dbReference type="Proteomes" id="UP001165565"/>
    </source>
</evidence>
<feature type="transmembrane region" description="Helical" evidence="5">
    <location>
        <begin position="90"/>
        <end position="114"/>
    </location>
</feature>
<name>A0AA42CSE4_9SPHN</name>
<evidence type="ECO:0000256" key="2">
    <source>
        <dbReference type="ARBA" id="ARBA00022692"/>
    </source>
</evidence>
<evidence type="ECO:0000313" key="6">
    <source>
        <dbReference type="EMBL" id="MCW6537182.1"/>
    </source>
</evidence>
<feature type="transmembrane region" description="Helical" evidence="5">
    <location>
        <begin position="185"/>
        <end position="204"/>
    </location>
</feature>
<feature type="transmembrane region" description="Helical" evidence="5">
    <location>
        <begin position="126"/>
        <end position="148"/>
    </location>
</feature>
<feature type="transmembrane region" description="Helical" evidence="5">
    <location>
        <begin position="255"/>
        <end position="274"/>
    </location>
</feature>
<sequence length="425" mass="46841">MYLDPALASANRADPRPASAVSRGVGLAGLAGLAGWIAVARHFGMDGPYAALVGVAACGVPMVLWSLLVDKVHRHRSTGIDWHMRRPLRATIDISLVKLTGLWATWAAITLAYAVGRFYWQGNFQFAMWCLERAAPPLLVLSIPYTIWLDRRLVEPRDGAWALGAWLLGQGAPDREAIWNHLRSWAVKGFFLAFMLAIVPSGFGDFVRADTSAVLRDPVALANWLITFMFVVDVAFATVGYLLTMRPLDAHIRTANPYAAGWTAALICYPPFILMNPGGPLDYHPGTADWTAWLAGYPIALALVGALLVALTAIYAWATVAFGLRFSNLTNRGILTHGPYAWSRHPAYLSKNLFWWLSTLPMLSTGSLVDATRATVLLGVVSAVYYWRAKTEERHLSADPDYRAYDAWMTRNAPIPRAFAWIAGR</sequence>
<comment type="caution">
    <text evidence="6">The sequence shown here is derived from an EMBL/GenBank/DDBJ whole genome shotgun (WGS) entry which is preliminary data.</text>
</comment>
<evidence type="ECO:0000256" key="3">
    <source>
        <dbReference type="ARBA" id="ARBA00022989"/>
    </source>
</evidence>
<feature type="transmembrane region" description="Helical" evidence="5">
    <location>
        <begin position="294"/>
        <end position="318"/>
    </location>
</feature>